<evidence type="ECO:0000256" key="4">
    <source>
        <dbReference type="PIRSR" id="PIRSR000390-2"/>
    </source>
</evidence>
<protein>
    <submittedName>
        <fullName evidence="6">DegT/DnrJ/EryC1/StrS family protein</fullName>
    </submittedName>
</protein>
<evidence type="ECO:0000313" key="7">
    <source>
        <dbReference type="Proteomes" id="UP000010074"/>
    </source>
</evidence>
<evidence type="ECO:0000256" key="1">
    <source>
        <dbReference type="ARBA" id="ARBA00022898"/>
    </source>
</evidence>
<dbReference type="Proteomes" id="UP000010074">
    <property type="component" value="Chromosome"/>
</dbReference>
<dbReference type="KEGG" id="bbat:Bdt_1685"/>
<feature type="active site" description="Proton acceptor" evidence="3">
    <location>
        <position position="184"/>
    </location>
</feature>
<dbReference type="InterPro" id="IPR015422">
    <property type="entry name" value="PyrdxlP-dep_Trfase_small"/>
</dbReference>
<dbReference type="RefSeq" id="WP_015090829.1">
    <property type="nucleotide sequence ID" value="NC_019567.1"/>
</dbReference>
<dbReference type="InterPro" id="IPR000653">
    <property type="entry name" value="DegT/StrS_aminotransferase"/>
</dbReference>
<reference evidence="6 7" key="1">
    <citation type="journal article" date="2012" name="BMC Genomics">
        <title>Genome analysis of a simultaneously predatory and prey-independent, novel Bdellovibrio bacteriovorus from the River Tiber, supports in silico predictions of both ancient and recent lateral gene transfer from diverse bacteria.</title>
        <authorList>
            <person name="Hobley L."/>
            <person name="Lerner T.R."/>
            <person name="Williams L.E."/>
            <person name="Lambert C."/>
            <person name="Till R."/>
            <person name="Milner D.S."/>
            <person name="Basford S.M."/>
            <person name="Capeness M.J."/>
            <person name="Fenton A.K."/>
            <person name="Atterbury R.J."/>
            <person name="Harris M.A."/>
            <person name="Sockett R.E."/>
        </authorList>
    </citation>
    <scope>NUCLEOTIDE SEQUENCE [LARGE SCALE GENOMIC DNA]</scope>
    <source>
        <strain evidence="6 7">Tiberius</strain>
    </source>
</reference>
<gene>
    <name evidence="6" type="ORF">Bdt_1685</name>
</gene>
<dbReference type="PANTHER" id="PTHR30244:SF42">
    <property type="entry name" value="UDP-2-ACETAMIDO-2-DEOXY-3-OXO-D-GLUCURONATE AMINOTRANSFERASE"/>
    <property type="match status" value="1"/>
</dbReference>
<keyword evidence="1 4" id="KW-0663">Pyridoxal phosphate</keyword>
<dbReference type="PIRSF" id="PIRSF000390">
    <property type="entry name" value="PLP_StrS"/>
    <property type="match status" value="1"/>
</dbReference>
<dbReference type="Gene3D" id="3.40.640.10">
    <property type="entry name" value="Type I PLP-dependent aspartate aminotransferase-like (Major domain)"/>
    <property type="match status" value="1"/>
</dbReference>
<evidence type="ECO:0000313" key="6">
    <source>
        <dbReference type="EMBL" id="AFY01380.1"/>
    </source>
</evidence>
<dbReference type="InterPro" id="IPR015421">
    <property type="entry name" value="PyrdxlP-dep_Trfase_major"/>
</dbReference>
<dbReference type="PANTHER" id="PTHR30244">
    <property type="entry name" value="TRANSAMINASE"/>
    <property type="match status" value="1"/>
</dbReference>
<dbReference type="InterPro" id="IPR015424">
    <property type="entry name" value="PyrdxlP-dep_Trfase"/>
</dbReference>
<dbReference type="Gene3D" id="3.90.1150.10">
    <property type="entry name" value="Aspartate Aminotransferase, domain 1"/>
    <property type="match status" value="1"/>
</dbReference>
<comment type="similarity">
    <text evidence="2 5">Belongs to the DegT/DnrJ/EryC1 family.</text>
</comment>
<dbReference type="AlphaFoldDB" id="K7YXD1"/>
<dbReference type="Pfam" id="PF01041">
    <property type="entry name" value="DegT_DnrJ_EryC1"/>
    <property type="match status" value="1"/>
</dbReference>
<name>K7YXD1_BDEBC</name>
<evidence type="ECO:0000256" key="5">
    <source>
        <dbReference type="RuleBase" id="RU004508"/>
    </source>
</evidence>
<proteinExistence type="inferred from homology"/>
<sequence length="364" mass="40446">MEFIDLKSQQKRIQKQIQERINTVLTNGQYIMGPEVFELEERLAKYTGSKHCISNANGTDALMLALMAIGIKPGDEVITTPFSFFATSEVISFFGAVPVFVDIDRETYNIDASLIEEKITKKTKAIIPVSLYGQCADYEAIEAIAAKHGIVTIEDAAQSFGATYKGKKSCNLTTISCTSFFPSKPLGCYGDGGACFTNDDKIAEKIKVLRTHGQARRYYHTDIGMNARLDTLQAAILLAKMEIFDDEIQLRHKVAARYNKLLEGIAPIQRILPENTSAYAQYTIEVDNRDSFIEKMKTLGVPTAVHYPIPLHLQPVYAGQYQKGAYPKSELAASRVVSLPMHPYLDEETQDEVVKAVKVALGQK</sequence>
<evidence type="ECO:0000256" key="3">
    <source>
        <dbReference type="PIRSR" id="PIRSR000390-1"/>
    </source>
</evidence>
<dbReference type="GO" id="GO:0000271">
    <property type="term" value="P:polysaccharide biosynthetic process"/>
    <property type="evidence" value="ECO:0007669"/>
    <property type="project" value="TreeGrafter"/>
</dbReference>
<dbReference type="GO" id="GO:0030170">
    <property type="term" value="F:pyridoxal phosphate binding"/>
    <property type="evidence" value="ECO:0007669"/>
    <property type="project" value="TreeGrafter"/>
</dbReference>
<accession>K7YXD1</accession>
<feature type="modified residue" description="N6-(pyridoxal phosphate)lysine" evidence="4">
    <location>
        <position position="184"/>
    </location>
</feature>
<dbReference type="FunFam" id="3.40.640.10:FF:000089">
    <property type="entry name" value="Aminotransferase, DegT/DnrJ/EryC1/StrS family"/>
    <property type="match status" value="1"/>
</dbReference>
<dbReference type="EMBL" id="CP002930">
    <property type="protein sequence ID" value="AFY01380.1"/>
    <property type="molecule type" value="Genomic_DNA"/>
</dbReference>
<organism evidence="6 7">
    <name type="scientific">Bdellovibrio bacteriovorus str. Tiberius</name>
    <dbReference type="NCBI Taxonomy" id="1069642"/>
    <lineage>
        <taxon>Bacteria</taxon>
        <taxon>Pseudomonadati</taxon>
        <taxon>Bdellovibrionota</taxon>
        <taxon>Bdellovibrionia</taxon>
        <taxon>Bdellovibrionales</taxon>
        <taxon>Pseudobdellovibrionaceae</taxon>
        <taxon>Bdellovibrio</taxon>
    </lineage>
</organism>
<dbReference type="SUPFAM" id="SSF53383">
    <property type="entry name" value="PLP-dependent transferases"/>
    <property type="match status" value="1"/>
</dbReference>
<dbReference type="GO" id="GO:0008483">
    <property type="term" value="F:transaminase activity"/>
    <property type="evidence" value="ECO:0007669"/>
    <property type="project" value="TreeGrafter"/>
</dbReference>
<dbReference type="CDD" id="cd00616">
    <property type="entry name" value="AHBA_syn"/>
    <property type="match status" value="1"/>
</dbReference>
<dbReference type="HOGENOM" id="CLU_033332_6_1_7"/>
<dbReference type="STRING" id="1069642.Bdt_1685"/>
<dbReference type="PATRIC" id="fig|1069642.3.peg.1667"/>
<evidence type="ECO:0000256" key="2">
    <source>
        <dbReference type="ARBA" id="ARBA00037999"/>
    </source>
</evidence>